<keyword evidence="5 6" id="KW-0472">Membrane</keyword>
<keyword evidence="4 6" id="KW-1133">Transmembrane helix</keyword>
<dbReference type="OrthoDB" id="5241931at2"/>
<name>M1NR19_9CORY</name>
<dbReference type="eggNOG" id="COG2814">
    <property type="taxonomic scope" value="Bacteria"/>
</dbReference>
<feature type="transmembrane region" description="Helical" evidence="6">
    <location>
        <begin position="264"/>
        <end position="283"/>
    </location>
</feature>
<keyword evidence="9" id="KW-1185">Reference proteome</keyword>
<evidence type="ECO:0000313" key="9">
    <source>
        <dbReference type="Proteomes" id="UP000011723"/>
    </source>
</evidence>
<dbReference type="STRING" id="1121362.A605_04770"/>
<dbReference type="RefSeq" id="WP_015400381.1">
    <property type="nucleotide sequence ID" value="NC_020302.1"/>
</dbReference>
<evidence type="ECO:0000256" key="3">
    <source>
        <dbReference type="ARBA" id="ARBA00022692"/>
    </source>
</evidence>
<dbReference type="PANTHER" id="PTHR43124">
    <property type="entry name" value="PURINE EFFLUX PUMP PBUE"/>
    <property type="match status" value="1"/>
</dbReference>
<dbReference type="EMBL" id="CP003697">
    <property type="protein sequence ID" value="AGF71962.1"/>
    <property type="molecule type" value="Genomic_DNA"/>
</dbReference>
<dbReference type="InterPro" id="IPR020846">
    <property type="entry name" value="MFS_dom"/>
</dbReference>
<evidence type="ECO:0000259" key="7">
    <source>
        <dbReference type="PROSITE" id="PS50850"/>
    </source>
</evidence>
<feature type="transmembrane region" description="Helical" evidence="6">
    <location>
        <begin position="34"/>
        <end position="59"/>
    </location>
</feature>
<evidence type="ECO:0000313" key="8">
    <source>
        <dbReference type="EMBL" id="AGF71962.1"/>
    </source>
</evidence>
<dbReference type="GO" id="GO:0005886">
    <property type="term" value="C:plasma membrane"/>
    <property type="evidence" value="ECO:0007669"/>
    <property type="project" value="UniProtKB-SubCell"/>
</dbReference>
<proteinExistence type="predicted"/>
<keyword evidence="3 6" id="KW-0812">Transmembrane</keyword>
<evidence type="ECO:0000256" key="4">
    <source>
        <dbReference type="ARBA" id="ARBA00022989"/>
    </source>
</evidence>
<dbReference type="InterPro" id="IPR036259">
    <property type="entry name" value="MFS_trans_sf"/>
</dbReference>
<feature type="transmembrane region" description="Helical" evidence="6">
    <location>
        <begin position="232"/>
        <end position="252"/>
    </location>
</feature>
<feature type="transmembrane region" description="Helical" evidence="6">
    <location>
        <begin position="199"/>
        <end position="220"/>
    </location>
</feature>
<keyword evidence="2" id="KW-1003">Cell membrane</keyword>
<dbReference type="PROSITE" id="PS50850">
    <property type="entry name" value="MFS"/>
    <property type="match status" value="1"/>
</dbReference>
<dbReference type="InterPro" id="IPR011701">
    <property type="entry name" value="MFS"/>
</dbReference>
<feature type="transmembrane region" description="Helical" evidence="6">
    <location>
        <begin position="71"/>
        <end position="88"/>
    </location>
</feature>
<dbReference type="SUPFAM" id="SSF103473">
    <property type="entry name" value="MFS general substrate transporter"/>
    <property type="match status" value="1"/>
</dbReference>
<feature type="transmembrane region" description="Helical" evidence="6">
    <location>
        <begin position="158"/>
        <end position="178"/>
    </location>
</feature>
<reference evidence="8 9" key="1">
    <citation type="journal article" date="2012" name="Stand. Genomic Sci.">
        <title>Genome sequence of the halotolerant bacterium Corynebacterium halotolerans type strain YIM 70093(T) (= DSM 44683(T)).</title>
        <authorList>
            <person name="Ruckert C."/>
            <person name="Albersmeier A."/>
            <person name="Al-Dilaimi A."/>
            <person name="Niehaus K."/>
            <person name="Szczepanowski R."/>
            <person name="Kalinowski J."/>
        </authorList>
    </citation>
    <scope>NUCLEOTIDE SEQUENCE [LARGE SCALE GENOMIC DNA]</scope>
    <source>
        <strain evidence="8">YIM 70093</strain>
    </source>
</reference>
<evidence type="ECO:0000256" key="6">
    <source>
        <dbReference type="SAM" id="Phobius"/>
    </source>
</evidence>
<dbReference type="AlphaFoldDB" id="M1NR19"/>
<dbReference type="Proteomes" id="UP000011723">
    <property type="component" value="Chromosome"/>
</dbReference>
<feature type="domain" description="Major facilitator superfamily (MFS) profile" evidence="7">
    <location>
        <begin position="5"/>
        <end position="372"/>
    </location>
</feature>
<gene>
    <name evidence="8" type="ORF">A605_04770</name>
</gene>
<dbReference type="PANTHER" id="PTHR43124:SF3">
    <property type="entry name" value="CHLORAMPHENICOL EFFLUX PUMP RV0191"/>
    <property type="match status" value="1"/>
</dbReference>
<organism evidence="8 9">
    <name type="scientific">Corynebacterium halotolerans YIM 70093 = DSM 44683</name>
    <dbReference type="NCBI Taxonomy" id="1121362"/>
    <lineage>
        <taxon>Bacteria</taxon>
        <taxon>Bacillati</taxon>
        <taxon>Actinomycetota</taxon>
        <taxon>Actinomycetes</taxon>
        <taxon>Mycobacteriales</taxon>
        <taxon>Corynebacteriaceae</taxon>
        <taxon>Corynebacterium</taxon>
    </lineage>
</organism>
<dbReference type="PATRIC" id="fig|1121362.3.peg.957"/>
<evidence type="ECO:0000256" key="2">
    <source>
        <dbReference type="ARBA" id="ARBA00022475"/>
    </source>
</evidence>
<dbReference type="Pfam" id="PF07690">
    <property type="entry name" value="MFS_1"/>
    <property type="match status" value="1"/>
</dbReference>
<feature type="transmembrane region" description="Helical" evidence="6">
    <location>
        <begin position="348"/>
        <end position="370"/>
    </location>
</feature>
<dbReference type="GO" id="GO:0022857">
    <property type="term" value="F:transmembrane transporter activity"/>
    <property type="evidence" value="ECO:0007669"/>
    <property type="project" value="InterPro"/>
</dbReference>
<dbReference type="HOGENOM" id="CLU_060954_0_0_11"/>
<protein>
    <submittedName>
        <fullName evidence="8">Multidrug resistance protein</fullName>
    </submittedName>
</protein>
<accession>M1NR19</accession>
<dbReference type="Gene3D" id="1.20.1250.20">
    <property type="entry name" value="MFS general substrate transporter like domains"/>
    <property type="match status" value="2"/>
</dbReference>
<dbReference type="InterPro" id="IPR050189">
    <property type="entry name" value="MFS_Efflux_Transporters"/>
</dbReference>
<sequence length="386" mass="40332">MKKTQQAAILAGGFLGPFTGQSLAVILPQFADSFGITLGQAALTMSFYLFPFATLMLFSTWLVRRISPTKVVLTAYTVVLSAAVILTITPVWWLFLITFALAGSANAFTMPVLQIILKRTTPPEKLGSALGTYATMQSLGLLSAPLVSGLASVVNWRLTYVLVAVVALFIVVVQVPYLPAQPVDDGADTGRRFFSWAEIIHMLTCFAIGFGLIGMSFLVALHVGEAFGLGSVGRGLVVMCGGLGAFLLVRAVGRAADAAGARTVMLASLLGGVVMLVLLPVVPSVWFVALLWGGATLAAQGVQITVNLLVLRSPKGTTMISTVQAFRFFGSSATPVLLLPVYQGHVGWSFWVPALGLVAALALQATVGFAGRAGGKGGGEQAQSPA</sequence>
<comment type="subcellular location">
    <subcellularLocation>
        <location evidence="1">Cell membrane</location>
        <topology evidence="1">Multi-pass membrane protein</topology>
    </subcellularLocation>
</comment>
<evidence type="ECO:0000256" key="1">
    <source>
        <dbReference type="ARBA" id="ARBA00004651"/>
    </source>
</evidence>
<dbReference type="KEGG" id="chn:A605_04770"/>
<evidence type="ECO:0000256" key="5">
    <source>
        <dbReference type="ARBA" id="ARBA00023136"/>
    </source>
</evidence>